<dbReference type="EMBL" id="JACGXL010000001">
    <property type="protein sequence ID" value="MBA8886618.1"/>
    <property type="molecule type" value="Genomic_DNA"/>
</dbReference>
<keyword evidence="1" id="KW-0732">Signal</keyword>
<dbReference type="Proteomes" id="UP000550401">
    <property type="component" value="Unassembled WGS sequence"/>
</dbReference>
<evidence type="ECO:0000313" key="3">
    <source>
        <dbReference type="Proteomes" id="UP000550401"/>
    </source>
</evidence>
<reference evidence="2 3" key="1">
    <citation type="submission" date="2020-07" db="EMBL/GenBank/DDBJ databases">
        <title>Genomic Encyclopedia of Type Strains, Phase IV (KMG-V): Genome sequencing to study the core and pangenomes of soil and plant-associated prokaryotes.</title>
        <authorList>
            <person name="Whitman W."/>
        </authorList>
    </citation>
    <scope>NUCLEOTIDE SEQUENCE [LARGE SCALE GENOMIC DNA]</scope>
    <source>
        <strain evidence="2 3">RH2WT43</strain>
    </source>
</reference>
<proteinExistence type="predicted"/>
<sequence>MRQITFALVAALGITAPVAFAAAATVHYRVTVLPALDGNVAANSRGKSINDLGLVAGYSNASNGQRHAAAWAFGRKLDLGTLGGAPDLASSVPWPSKNLLGLVSGISLVDDLDPNGGQGWSCSAGGFLANPGGHACHGFVWAFGRMHDLPPLAGGNNSFATGTNGWGQTVGWAENGVADGDCLAPQVQQFRPVVWGPDHRPHALPLVDGDTSGSATAINDRGQIVGISGICDQAVGRSSARHAVMWENGRLIRIDNPNGAPYWNTPMALTERGDVAGFAGVPDDFDGNFTRAFSWSRTAGWKWIDLLPGDIAAIATGINLRGQVVGYSNDGAVFHPWIWHNGRIANLDGLVDRSNGFQGTLNLADDINDAGVITGRATAADGSRIAFVATPIAH</sequence>
<evidence type="ECO:0000256" key="1">
    <source>
        <dbReference type="SAM" id="SignalP"/>
    </source>
</evidence>
<name>A0A839EZK0_9GAMM</name>
<dbReference type="AlphaFoldDB" id="A0A839EZK0"/>
<feature type="signal peptide" evidence="1">
    <location>
        <begin position="1"/>
        <end position="21"/>
    </location>
</feature>
<keyword evidence="3" id="KW-1185">Reference proteome</keyword>
<organism evidence="2 3">
    <name type="scientific">Dokdonella fugitiva</name>
    <dbReference type="NCBI Taxonomy" id="328517"/>
    <lineage>
        <taxon>Bacteria</taxon>
        <taxon>Pseudomonadati</taxon>
        <taxon>Pseudomonadota</taxon>
        <taxon>Gammaproteobacteria</taxon>
        <taxon>Lysobacterales</taxon>
        <taxon>Rhodanobacteraceae</taxon>
        <taxon>Dokdonella</taxon>
    </lineage>
</organism>
<protein>
    <submittedName>
        <fullName evidence="2">Putative HAF family extracellular repeat protein</fullName>
    </submittedName>
</protein>
<dbReference type="NCBIfam" id="TIGR02913">
    <property type="entry name" value="HAF_rpt"/>
    <property type="match status" value="1"/>
</dbReference>
<evidence type="ECO:0000313" key="2">
    <source>
        <dbReference type="EMBL" id="MBA8886618.1"/>
    </source>
</evidence>
<dbReference type="RefSeq" id="WP_182529682.1">
    <property type="nucleotide sequence ID" value="NZ_JACGXL010000001.1"/>
</dbReference>
<gene>
    <name evidence="2" type="ORF">FHW12_000809</name>
</gene>
<dbReference type="InterPro" id="IPR014262">
    <property type="entry name" value="HAF_rpt"/>
</dbReference>
<comment type="caution">
    <text evidence="2">The sequence shown here is derived from an EMBL/GenBank/DDBJ whole genome shotgun (WGS) entry which is preliminary data.</text>
</comment>
<feature type="chain" id="PRO_5032999509" evidence="1">
    <location>
        <begin position="22"/>
        <end position="394"/>
    </location>
</feature>
<accession>A0A839EZK0</accession>